<organism evidence="2 3">
    <name type="scientific">Pseudooceanicola pacificus</name>
    <dbReference type="NCBI Taxonomy" id="2676438"/>
    <lineage>
        <taxon>Bacteria</taxon>
        <taxon>Pseudomonadati</taxon>
        <taxon>Pseudomonadota</taxon>
        <taxon>Alphaproteobacteria</taxon>
        <taxon>Rhodobacterales</taxon>
        <taxon>Paracoccaceae</taxon>
        <taxon>Pseudooceanicola</taxon>
    </lineage>
</organism>
<keyword evidence="3" id="KW-1185">Reference proteome</keyword>
<comment type="caution">
    <text evidence="2">The sequence shown here is derived from an EMBL/GenBank/DDBJ whole genome shotgun (WGS) entry which is preliminary data.</text>
</comment>
<accession>A0A844WAP2</accession>
<feature type="signal peptide" evidence="1">
    <location>
        <begin position="1"/>
        <end position="21"/>
    </location>
</feature>
<gene>
    <name evidence="2" type="ORF">GLS40_02050</name>
</gene>
<feature type="chain" id="PRO_5033055409" evidence="1">
    <location>
        <begin position="22"/>
        <end position="120"/>
    </location>
</feature>
<evidence type="ECO:0000313" key="3">
    <source>
        <dbReference type="Proteomes" id="UP000443843"/>
    </source>
</evidence>
<keyword evidence="1" id="KW-0732">Signal</keyword>
<dbReference type="RefSeq" id="WP_160380934.1">
    <property type="nucleotide sequence ID" value="NZ_WNXQ01000001.1"/>
</dbReference>
<name>A0A844WAP2_9RHOB</name>
<reference evidence="2 3" key="1">
    <citation type="submission" date="2019-11" db="EMBL/GenBank/DDBJ databases">
        <title>Pseudooceanicola pacifica sp. nov., isolated from deep-sea sediment of the Pacific Ocean.</title>
        <authorList>
            <person name="Lyu L."/>
        </authorList>
    </citation>
    <scope>NUCLEOTIDE SEQUENCE [LARGE SCALE GENOMIC DNA]</scope>
    <source>
        <strain evidence="2 3">216_PA32_1</strain>
    </source>
</reference>
<proteinExistence type="predicted"/>
<dbReference type="EMBL" id="WNXQ01000001">
    <property type="protein sequence ID" value="MWB76802.1"/>
    <property type="molecule type" value="Genomic_DNA"/>
</dbReference>
<evidence type="ECO:0000256" key="1">
    <source>
        <dbReference type="SAM" id="SignalP"/>
    </source>
</evidence>
<dbReference type="AlphaFoldDB" id="A0A844WAP2"/>
<evidence type="ECO:0000313" key="2">
    <source>
        <dbReference type="EMBL" id="MWB76802.1"/>
    </source>
</evidence>
<sequence>MSRIALAALVLASLTTAAPLAAEDGRRVTGRSEFLSLVKGRQLTYTGVALTVTEDGRILGRAFGREVTGNWNWQDGYFCRTMQWGSRQFEANCQAVELEGSRLRFTSDRGTGDHARLTLQ</sequence>
<protein>
    <submittedName>
        <fullName evidence="2">Dihydrodipicolinate reductase</fullName>
    </submittedName>
</protein>
<dbReference type="Proteomes" id="UP000443843">
    <property type="component" value="Unassembled WGS sequence"/>
</dbReference>